<organism evidence="1 2">
    <name type="scientific">Paramarasmius palmivorus</name>
    <dbReference type="NCBI Taxonomy" id="297713"/>
    <lineage>
        <taxon>Eukaryota</taxon>
        <taxon>Fungi</taxon>
        <taxon>Dikarya</taxon>
        <taxon>Basidiomycota</taxon>
        <taxon>Agaricomycotina</taxon>
        <taxon>Agaricomycetes</taxon>
        <taxon>Agaricomycetidae</taxon>
        <taxon>Agaricales</taxon>
        <taxon>Marasmiineae</taxon>
        <taxon>Marasmiaceae</taxon>
        <taxon>Paramarasmius</taxon>
    </lineage>
</organism>
<sequence length="190" mass="21730">MTFLTNIEIDFPLRTDLFGSEADGKNDPTTYYLFIRPLTKLSEVEGWLNGEPFFWSLDENGTTQIPESTREQLALPTVTPSPHESAKVFFHSWPKSTYDAVYKWQVAKGFDPSTLDFAHHSLGKLSFEDDRLAEENQFEEVIKEEPKKPTESESPNIVTVTTQSDLDESFLSRLTKLSWWQATEDIPAFG</sequence>
<evidence type="ECO:0000313" key="2">
    <source>
        <dbReference type="Proteomes" id="UP001383192"/>
    </source>
</evidence>
<dbReference type="EMBL" id="JAYKXP010000002">
    <property type="protein sequence ID" value="KAK7060727.1"/>
    <property type="molecule type" value="Genomic_DNA"/>
</dbReference>
<name>A0AAW0EBL3_9AGAR</name>
<protein>
    <submittedName>
        <fullName evidence="1">Uncharacterized protein</fullName>
    </submittedName>
</protein>
<reference evidence="1 2" key="1">
    <citation type="submission" date="2024-01" db="EMBL/GenBank/DDBJ databases">
        <title>A draft genome for a cacao thread blight-causing isolate of Paramarasmius palmivorus.</title>
        <authorList>
            <person name="Baruah I.K."/>
            <person name="Bukari Y."/>
            <person name="Amoako-Attah I."/>
            <person name="Meinhardt L.W."/>
            <person name="Bailey B.A."/>
            <person name="Cohen S.P."/>
        </authorList>
    </citation>
    <scope>NUCLEOTIDE SEQUENCE [LARGE SCALE GENOMIC DNA]</scope>
    <source>
        <strain evidence="1 2">GH-12</strain>
    </source>
</reference>
<comment type="caution">
    <text evidence="1">The sequence shown here is derived from an EMBL/GenBank/DDBJ whole genome shotgun (WGS) entry which is preliminary data.</text>
</comment>
<accession>A0AAW0EBL3</accession>
<gene>
    <name evidence="1" type="ORF">VNI00_000459</name>
</gene>
<proteinExistence type="predicted"/>
<evidence type="ECO:0000313" key="1">
    <source>
        <dbReference type="EMBL" id="KAK7060727.1"/>
    </source>
</evidence>
<dbReference type="Proteomes" id="UP001383192">
    <property type="component" value="Unassembled WGS sequence"/>
</dbReference>
<keyword evidence="2" id="KW-1185">Reference proteome</keyword>
<dbReference type="AlphaFoldDB" id="A0AAW0EBL3"/>